<dbReference type="EMBL" id="VXRY01000049">
    <property type="protein sequence ID" value="MXY32703.1"/>
    <property type="molecule type" value="Genomic_DNA"/>
</dbReference>
<dbReference type="PANTHER" id="PTHR46098:SF1">
    <property type="entry name" value="TRNA (CYTOSINE(38)-C(5))-METHYLTRANSFERASE"/>
    <property type="match status" value="1"/>
</dbReference>
<organism evidence="9">
    <name type="scientific">Boseongicola sp. SB0664_bin_43</name>
    <dbReference type="NCBI Taxonomy" id="2604844"/>
    <lineage>
        <taxon>Bacteria</taxon>
        <taxon>Pseudomonadati</taxon>
        <taxon>Pseudomonadota</taxon>
        <taxon>Alphaproteobacteria</taxon>
        <taxon>Rhodobacterales</taxon>
        <taxon>Paracoccaceae</taxon>
        <taxon>Boseongicola</taxon>
    </lineage>
</organism>
<proteinExistence type="inferred from homology"/>
<dbReference type="Pfam" id="PF00145">
    <property type="entry name" value="DNA_methylase"/>
    <property type="match status" value="1"/>
</dbReference>
<dbReference type="AlphaFoldDB" id="A0A6B0XY19"/>
<dbReference type="GO" id="GO:0003886">
    <property type="term" value="F:DNA (cytosine-5-)-methyltransferase activity"/>
    <property type="evidence" value="ECO:0007669"/>
    <property type="project" value="UniProtKB-EC"/>
</dbReference>
<sequence>MRAGEFFAGMGLMRAGLEPLGIQTVFANDIDATKATLYRDNWGGDALHVCDIRGLTASDIPDIDLATASFPCTDLSLAGWRKGLNGDQSGLIVEFLRLLDEMGDRAPGTIMIENVPGFLTSNGGDDWQTVVRALQELGYNPGHLMVDAASFVPQSRSRVFLFGHKGGFMLPQAPEPRADLRLASVAERDGDWWSAERLGAFLSAMSPIQSERVTAYQRRRSAGFFGAFRRTRDGRPVWEVRADERAGALRTTRGGSARQAILRAGRGSVAARWMNVMEYARLQGAENLRYGSVTAAQAMFALGDAVCVPVIDWLGRNCLRPMLQR</sequence>
<dbReference type="Gene3D" id="3.40.50.150">
    <property type="entry name" value="Vaccinia Virus protein VP39"/>
    <property type="match status" value="1"/>
</dbReference>
<evidence type="ECO:0000256" key="6">
    <source>
        <dbReference type="ARBA" id="ARBA00047422"/>
    </source>
</evidence>
<comment type="similarity">
    <text evidence="7 8">Belongs to the class I-like SAM-binding methyltransferase superfamily. C5-methyltransferase family.</text>
</comment>
<keyword evidence="3 7" id="KW-0808">Transferase</keyword>
<reference evidence="9" key="1">
    <citation type="submission" date="2019-09" db="EMBL/GenBank/DDBJ databases">
        <title>Characterisation of the sponge microbiome using genome-centric metagenomics.</title>
        <authorList>
            <person name="Engelberts J.P."/>
            <person name="Robbins S.J."/>
            <person name="De Goeij J.M."/>
            <person name="Aranda M."/>
            <person name="Bell S.C."/>
            <person name="Webster N.S."/>
        </authorList>
    </citation>
    <scope>NUCLEOTIDE SEQUENCE</scope>
    <source>
        <strain evidence="9">SB0664_bin_43</strain>
    </source>
</reference>
<feature type="active site" evidence="7">
    <location>
        <position position="72"/>
    </location>
</feature>
<evidence type="ECO:0000256" key="2">
    <source>
        <dbReference type="ARBA" id="ARBA00022603"/>
    </source>
</evidence>
<dbReference type="NCBIfam" id="TIGR00675">
    <property type="entry name" value="dcm"/>
    <property type="match status" value="1"/>
</dbReference>
<evidence type="ECO:0000256" key="1">
    <source>
        <dbReference type="ARBA" id="ARBA00011975"/>
    </source>
</evidence>
<keyword evidence="4 7" id="KW-0949">S-adenosyl-L-methionine</keyword>
<dbReference type="PRINTS" id="PR00105">
    <property type="entry name" value="C5METTRFRASE"/>
</dbReference>
<evidence type="ECO:0000256" key="4">
    <source>
        <dbReference type="ARBA" id="ARBA00022691"/>
    </source>
</evidence>
<dbReference type="SUPFAM" id="SSF53335">
    <property type="entry name" value="S-adenosyl-L-methionine-dependent methyltransferases"/>
    <property type="match status" value="1"/>
</dbReference>
<evidence type="ECO:0000256" key="8">
    <source>
        <dbReference type="RuleBase" id="RU000416"/>
    </source>
</evidence>
<dbReference type="GO" id="GO:0032259">
    <property type="term" value="P:methylation"/>
    <property type="evidence" value="ECO:0007669"/>
    <property type="project" value="UniProtKB-KW"/>
</dbReference>
<evidence type="ECO:0000256" key="5">
    <source>
        <dbReference type="ARBA" id="ARBA00022747"/>
    </source>
</evidence>
<keyword evidence="2 7" id="KW-0489">Methyltransferase</keyword>
<keyword evidence="5" id="KW-0680">Restriction system</keyword>
<protein>
    <recommendedName>
        <fullName evidence="1">DNA (cytosine-5-)-methyltransferase</fullName>
        <ecNumber evidence="1">2.1.1.37</ecNumber>
    </recommendedName>
</protein>
<comment type="catalytic activity">
    <reaction evidence="6">
        <text>a 2'-deoxycytidine in DNA + S-adenosyl-L-methionine = a 5-methyl-2'-deoxycytidine in DNA + S-adenosyl-L-homocysteine + H(+)</text>
        <dbReference type="Rhea" id="RHEA:13681"/>
        <dbReference type="Rhea" id="RHEA-COMP:11369"/>
        <dbReference type="Rhea" id="RHEA-COMP:11370"/>
        <dbReference type="ChEBI" id="CHEBI:15378"/>
        <dbReference type="ChEBI" id="CHEBI:57856"/>
        <dbReference type="ChEBI" id="CHEBI:59789"/>
        <dbReference type="ChEBI" id="CHEBI:85452"/>
        <dbReference type="ChEBI" id="CHEBI:85454"/>
        <dbReference type="EC" id="2.1.1.37"/>
    </reaction>
</comment>
<evidence type="ECO:0000313" key="9">
    <source>
        <dbReference type="EMBL" id="MXY32703.1"/>
    </source>
</evidence>
<gene>
    <name evidence="9" type="primary">dcm</name>
    <name evidence="9" type="ORF">F4Y60_01150</name>
</gene>
<name>A0A6B0XY19_9RHOB</name>
<dbReference type="InterPro" id="IPR001525">
    <property type="entry name" value="C5_MeTfrase"/>
</dbReference>
<evidence type="ECO:0000256" key="7">
    <source>
        <dbReference type="PROSITE-ProRule" id="PRU01016"/>
    </source>
</evidence>
<dbReference type="PROSITE" id="PS51679">
    <property type="entry name" value="SAM_MT_C5"/>
    <property type="match status" value="1"/>
</dbReference>
<dbReference type="GO" id="GO:0009307">
    <property type="term" value="P:DNA restriction-modification system"/>
    <property type="evidence" value="ECO:0007669"/>
    <property type="project" value="UniProtKB-KW"/>
</dbReference>
<dbReference type="EC" id="2.1.1.37" evidence="1"/>
<comment type="caution">
    <text evidence="9">The sequence shown here is derived from an EMBL/GenBank/DDBJ whole genome shotgun (WGS) entry which is preliminary data.</text>
</comment>
<dbReference type="PANTHER" id="PTHR46098">
    <property type="entry name" value="TRNA (CYTOSINE(38)-C(5))-METHYLTRANSFERASE"/>
    <property type="match status" value="1"/>
</dbReference>
<accession>A0A6B0XY19</accession>
<dbReference type="InterPro" id="IPR050750">
    <property type="entry name" value="C5-MTase"/>
</dbReference>
<evidence type="ECO:0000256" key="3">
    <source>
        <dbReference type="ARBA" id="ARBA00022679"/>
    </source>
</evidence>
<dbReference type="InterPro" id="IPR029063">
    <property type="entry name" value="SAM-dependent_MTases_sf"/>
</dbReference>